<accession>A0A5C7WI69</accession>
<protein>
    <submittedName>
        <fullName evidence="1">Uncharacterized protein</fullName>
    </submittedName>
</protein>
<comment type="caution">
    <text evidence="1">The sequence shown here is derived from an EMBL/GenBank/DDBJ whole genome shotgun (WGS) entry which is preliminary data.</text>
</comment>
<evidence type="ECO:0000313" key="1">
    <source>
        <dbReference type="EMBL" id="TXI37096.1"/>
    </source>
</evidence>
<dbReference type="Proteomes" id="UP000321374">
    <property type="component" value="Unassembled WGS sequence"/>
</dbReference>
<name>A0A5C7WI69_METME</name>
<organism evidence="1 2">
    <name type="scientific">Methylophilus methylotrophus</name>
    <name type="common">Bacterium W3A1</name>
    <dbReference type="NCBI Taxonomy" id="17"/>
    <lineage>
        <taxon>Bacteria</taxon>
        <taxon>Pseudomonadati</taxon>
        <taxon>Pseudomonadota</taxon>
        <taxon>Betaproteobacteria</taxon>
        <taxon>Nitrosomonadales</taxon>
        <taxon>Methylophilaceae</taxon>
        <taxon>Methylophilus</taxon>
    </lineage>
</organism>
<proteinExistence type="predicted"/>
<dbReference type="AlphaFoldDB" id="A0A5C7WI69"/>
<reference evidence="1 2" key="1">
    <citation type="submission" date="2018-09" db="EMBL/GenBank/DDBJ databases">
        <title>Metagenome Assembled Genomes from an Advanced Water Purification Facility.</title>
        <authorList>
            <person name="Stamps B.W."/>
            <person name="Spear J.R."/>
        </authorList>
    </citation>
    <scope>NUCLEOTIDE SEQUENCE [LARGE SCALE GENOMIC DNA]</scope>
    <source>
        <strain evidence="1">Bin_42_2</strain>
    </source>
</reference>
<sequence length="190" mass="21864">MEGSLFEEEFLSEELTLSKTDVVRRQLNTGIRMFIFDWDPVALHTVVSAGHEVARDLAHSTGIKKSIKDSPLLSESERKKFIDAVNYPQNFFKHADRDPHSRMAFRYRLIPLFILDAVMQYIAIGEESTHEMKVFLIWVQLKYPSLLRYEPVEADLSKIRSTTKNPNSFRALAKVLLNEPGRVGNSLPTR</sequence>
<dbReference type="EMBL" id="SSGG01000067">
    <property type="protein sequence ID" value="TXI37096.1"/>
    <property type="molecule type" value="Genomic_DNA"/>
</dbReference>
<evidence type="ECO:0000313" key="2">
    <source>
        <dbReference type="Proteomes" id="UP000321374"/>
    </source>
</evidence>
<gene>
    <name evidence="1" type="ORF">E6Q51_04135</name>
</gene>